<reference evidence="1 2" key="1">
    <citation type="journal article" date="2020" name="Cell">
        <title>Large-Scale Comparative Analyses of Tick Genomes Elucidate Their Genetic Diversity and Vector Capacities.</title>
        <authorList>
            <consortium name="Tick Genome and Microbiome Consortium (TIGMIC)"/>
            <person name="Jia N."/>
            <person name="Wang J."/>
            <person name="Shi W."/>
            <person name="Du L."/>
            <person name="Sun Y."/>
            <person name="Zhan W."/>
            <person name="Jiang J.F."/>
            <person name="Wang Q."/>
            <person name="Zhang B."/>
            <person name="Ji P."/>
            <person name="Bell-Sakyi L."/>
            <person name="Cui X.M."/>
            <person name="Yuan T.T."/>
            <person name="Jiang B.G."/>
            <person name="Yang W.F."/>
            <person name="Lam T.T."/>
            <person name="Chang Q.C."/>
            <person name="Ding S.J."/>
            <person name="Wang X.J."/>
            <person name="Zhu J.G."/>
            <person name="Ruan X.D."/>
            <person name="Zhao L."/>
            <person name="Wei J.T."/>
            <person name="Ye R.Z."/>
            <person name="Que T.C."/>
            <person name="Du C.H."/>
            <person name="Zhou Y.H."/>
            <person name="Cheng J.X."/>
            <person name="Dai P.F."/>
            <person name="Guo W.B."/>
            <person name="Han X.H."/>
            <person name="Huang E.J."/>
            <person name="Li L.F."/>
            <person name="Wei W."/>
            <person name="Gao Y.C."/>
            <person name="Liu J.Z."/>
            <person name="Shao H.Z."/>
            <person name="Wang X."/>
            <person name="Wang C.C."/>
            <person name="Yang T.C."/>
            <person name="Huo Q.B."/>
            <person name="Li W."/>
            <person name="Chen H.Y."/>
            <person name="Chen S.E."/>
            <person name="Zhou L.G."/>
            <person name="Ni X.B."/>
            <person name="Tian J.H."/>
            <person name="Sheng Y."/>
            <person name="Liu T."/>
            <person name="Pan Y.S."/>
            <person name="Xia L.Y."/>
            <person name="Li J."/>
            <person name="Zhao F."/>
            <person name="Cao W.C."/>
        </authorList>
    </citation>
    <scope>NUCLEOTIDE SEQUENCE [LARGE SCALE GENOMIC DNA]</scope>
    <source>
        <strain evidence="1">Iper-2018</strain>
    </source>
</reference>
<dbReference type="Proteomes" id="UP000805193">
    <property type="component" value="Unassembled WGS sequence"/>
</dbReference>
<sequence length="147" mass="15609">MCVQPPSPQRASSKSPTLAASGFLHRGSAGAPVTTGDQLEMDPGLLHLASLGLLSESAGDTEGPPAVGDDTAVTRSATVSSTGSCLVPGHATWGPLGLPACEGDQRRSHYRRQLRLRLASPQARSHGVRTQRMDWPRSPWDRLWPPP</sequence>
<proteinExistence type="predicted"/>
<protein>
    <submittedName>
        <fullName evidence="1">Uncharacterized protein</fullName>
    </submittedName>
</protein>
<dbReference type="EMBL" id="JABSTQ010009278">
    <property type="protein sequence ID" value="KAG0430899.1"/>
    <property type="molecule type" value="Genomic_DNA"/>
</dbReference>
<gene>
    <name evidence="1" type="ORF">HPB47_022275</name>
</gene>
<comment type="caution">
    <text evidence="1">The sequence shown here is derived from an EMBL/GenBank/DDBJ whole genome shotgun (WGS) entry which is preliminary data.</text>
</comment>
<organism evidence="1 2">
    <name type="scientific">Ixodes persulcatus</name>
    <name type="common">Taiga tick</name>
    <dbReference type="NCBI Taxonomy" id="34615"/>
    <lineage>
        <taxon>Eukaryota</taxon>
        <taxon>Metazoa</taxon>
        <taxon>Ecdysozoa</taxon>
        <taxon>Arthropoda</taxon>
        <taxon>Chelicerata</taxon>
        <taxon>Arachnida</taxon>
        <taxon>Acari</taxon>
        <taxon>Parasitiformes</taxon>
        <taxon>Ixodida</taxon>
        <taxon>Ixodoidea</taxon>
        <taxon>Ixodidae</taxon>
        <taxon>Ixodinae</taxon>
        <taxon>Ixodes</taxon>
    </lineage>
</organism>
<accession>A0AC60QA43</accession>
<evidence type="ECO:0000313" key="2">
    <source>
        <dbReference type="Proteomes" id="UP000805193"/>
    </source>
</evidence>
<evidence type="ECO:0000313" key="1">
    <source>
        <dbReference type="EMBL" id="KAG0430899.1"/>
    </source>
</evidence>
<keyword evidence="2" id="KW-1185">Reference proteome</keyword>
<name>A0AC60QA43_IXOPE</name>